<dbReference type="EMBL" id="ML119115">
    <property type="protein sequence ID" value="RPB15048.1"/>
    <property type="molecule type" value="Genomic_DNA"/>
</dbReference>
<feature type="compositionally biased region" description="Polar residues" evidence="1">
    <location>
        <begin position="390"/>
        <end position="413"/>
    </location>
</feature>
<sequence length="413" mass="45962">MPEIPKGPSFFTDVADWGLEQIMCLLREVTLNNKDGDLVLKKLWNNYLKYFAEGKSYPFEAPLNDQPELETTEIVLHGTVLEIHSSWCALAAVVNFIIPPYDPEGGTITGYGYSAATFLAKWADTISRNFRGVKVITNDQHGKTRTELKRVQFTPPFFTFTWKSPIDSGDWNGYVAVVSTGKCVNLPSSPLTSALNEKLVAARWNQVVTSSNFSGISAENCPFPRDSFLIKPPCEPERVGIEIGRAPKDSVKQKTLELFKLKLVRPASKVYHMGGCAELWGFLVMQNHFRDGEGGHFNSITIDVKWAHCTKLIGYNQMTVDCTKCPDGSGYWKFNTGAHCKNGRKHKILTPKPGCLGCLFLASAIEAKKGAVWKQDSEGITLRPYETPRDSGSTRTLQDIEVQEQSTPSDQPV</sequence>
<dbReference type="Proteomes" id="UP000277580">
    <property type="component" value="Unassembled WGS sequence"/>
</dbReference>
<keyword evidence="3" id="KW-1185">Reference proteome</keyword>
<dbReference type="OrthoDB" id="10359103at2759"/>
<dbReference type="AlphaFoldDB" id="A0A3N4KZY2"/>
<reference evidence="2 3" key="1">
    <citation type="journal article" date="2018" name="Nat. Ecol. Evol.">
        <title>Pezizomycetes genomes reveal the molecular basis of ectomycorrhizal truffle lifestyle.</title>
        <authorList>
            <person name="Murat C."/>
            <person name="Payen T."/>
            <person name="Noel B."/>
            <person name="Kuo A."/>
            <person name="Morin E."/>
            <person name="Chen J."/>
            <person name="Kohler A."/>
            <person name="Krizsan K."/>
            <person name="Balestrini R."/>
            <person name="Da Silva C."/>
            <person name="Montanini B."/>
            <person name="Hainaut M."/>
            <person name="Levati E."/>
            <person name="Barry K.W."/>
            <person name="Belfiori B."/>
            <person name="Cichocki N."/>
            <person name="Clum A."/>
            <person name="Dockter R.B."/>
            <person name="Fauchery L."/>
            <person name="Guy J."/>
            <person name="Iotti M."/>
            <person name="Le Tacon F."/>
            <person name="Lindquist E.A."/>
            <person name="Lipzen A."/>
            <person name="Malagnac F."/>
            <person name="Mello A."/>
            <person name="Molinier V."/>
            <person name="Miyauchi S."/>
            <person name="Poulain J."/>
            <person name="Riccioni C."/>
            <person name="Rubini A."/>
            <person name="Sitrit Y."/>
            <person name="Splivallo R."/>
            <person name="Traeger S."/>
            <person name="Wang M."/>
            <person name="Zifcakova L."/>
            <person name="Wipf D."/>
            <person name="Zambonelli A."/>
            <person name="Paolocci F."/>
            <person name="Nowrousian M."/>
            <person name="Ottonello S."/>
            <person name="Baldrian P."/>
            <person name="Spatafora J.W."/>
            <person name="Henrissat B."/>
            <person name="Nagy L.G."/>
            <person name="Aury J.M."/>
            <person name="Wincker P."/>
            <person name="Grigoriev I.V."/>
            <person name="Bonfante P."/>
            <person name="Martin F.M."/>
        </authorList>
    </citation>
    <scope>NUCLEOTIDE SEQUENCE [LARGE SCALE GENOMIC DNA]</scope>
    <source>
        <strain evidence="2 3">CCBAS932</strain>
    </source>
</reference>
<feature type="region of interest" description="Disordered" evidence="1">
    <location>
        <begin position="379"/>
        <end position="413"/>
    </location>
</feature>
<evidence type="ECO:0000313" key="3">
    <source>
        <dbReference type="Proteomes" id="UP000277580"/>
    </source>
</evidence>
<organism evidence="2 3">
    <name type="scientific">Morchella conica CCBAS932</name>
    <dbReference type="NCBI Taxonomy" id="1392247"/>
    <lineage>
        <taxon>Eukaryota</taxon>
        <taxon>Fungi</taxon>
        <taxon>Dikarya</taxon>
        <taxon>Ascomycota</taxon>
        <taxon>Pezizomycotina</taxon>
        <taxon>Pezizomycetes</taxon>
        <taxon>Pezizales</taxon>
        <taxon>Morchellaceae</taxon>
        <taxon>Morchella</taxon>
    </lineage>
</organism>
<evidence type="ECO:0000256" key="1">
    <source>
        <dbReference type="SAM" id="MobiDB-lite"/>
    </source>
</evidence>
<evidence type="ECO:0000313" key="2">
    <source>
        <dbReference type="EMBL" id="RPB15048.1"/>
    </source>
</evidence>
<accession>A0A3N4KZY2</accession>
<protein>
    <submittedName>
        <fullName evidence="2">Uncharacterized protein</fullName>
    </submittedName>
</protein>
<gene>
    <name evidence="2" type="ORF">P167DRAFT_543364</name>
</gene>
<dbReference type="InParanoid" id="A0A3N4KZY2"/>
<proteinExistence type="predicted"/>
<name>A0A3N4KZY2_9PEZI</name>